<name>A3VDP8_9RHOB</name>
<dbReference type="AlphaFoldDB" id="A3VDP8"/>
<dbReference type="InterPro" id="IPR011055">
    <property type="entry name" value="Dup_hybrid_motif"/>
</dbReference>
<gene>
    <name evidence="3" type="ORF">RB2654_02949</name>
</gene>
<feature type="domain" description="M23ase beta-sheet core" evidence="2">
    <location>
        <begin position="51"/>
        <end position="145"/>
    </location>
</feature>
<dbReference type="PANTHER" id="PTHR21666:SF289">
    <property type="entry name" value="L-ALA--D-GLU ENDOPEPTIDASE"/>
    <property type="match status" value="1"/>
</dbReference>
<sequence length="208" mass="21855">MSAVLTGCLARGPGTAVPYPPHVAAIPVTMPATAPAIAQQFIPLTPTGQPGHMGIDVADATGTPVIAAAPGVVTISLYEPAYGNRIVIDHGKDSTGRRVQTLYFHLAARQAEVGQRVARGAPIGTLGETGLLSSYPHLHFEYHREVEPGARVRSGNNWWQGMVQEDPNGNWVDGPGRVTCYRGQSAPADKITYPVVCRGSSSPGLTAP</sequence>
<dbReference type="SUPFAM" id="SSF51261">
    <property type="entry name" value="Duplicated hybrid motif"/>
    <property type="match status" value="1"/>
</dbReference>
<proteinExistence type="predicted"/>
<keyword evidence="1" id="KW-0732">Signal</keyword>
<dbReference type="Proteomes" id="UP000002931">
    <property type="component" value="Unassembled WGS sequence"/>
</dbReference>
<organism evidence="3 4">
    <name type="scientific">Maritimibacter alkaliphilus HTCC2654</name>
    <dbReference type="NCBI Taxonomy" id="314271"/>
    <lineage>
        <taxon>Bacteria</taxon>
        <taxon>Pseudomonadati</taxon>
        <taxon>Pseudomonadota</taxon>
        <taxon>Alphaproteobacteria</taxon>
        <taxon>Rhodobacterales</taxon>
        <taxon>Roseobacteraceae</taxon>
        <taxon>Maritimibacter</taxon>
    </lineage>
</organism>
<dbReference type="InterPro" id="IPR016047">
    <property type="entry name" value="M23ase_b-sheet_dom"/>
</dbReference>
<evidence type="ECO:0000313" key="4">
    <source>
        <dbReference type="Proteomes" id="UP000002931"/>
    </source>
</evidence>
<evidence type="ECO:0000256" key="1">
    <source>
        <dbReference type="ARBA" id="ARBA00022729"/>
    </source>
</evidence>
<evidence type="ECO:0000313" key="3">
    <source>
        <dbReference type="EMBL" id="EAQ13637.1"/>
    </source>
</evidence>
<evidence type="ECO:0000259" key="2">
    <source>
        <dbReference type="Pfam" id="PF01551"/>
    </source>
</evidence>
<dbReference type="PANTHER" id="PTHR21666">
    <property type="entry name" value="PEPTIDASE-RELATED"/>
    <property type="match status" value="1"/>
</dbReference>
<dbReference type="GO" id="GO:0004222">
    <property type="term" value="F:metalloendopeptidase activity"/>
    <property type="evidence" value="ECO:0007669"/>
    <property type="project" value="TreeGrafter"/>
</dbReference>
<protein>
    <submittedName>
        <fullName evidence="3">Possible peptidase</fullName>
    </submittedName>
</protein>
<keyword evidence="4" id="KW-1185">Reference proteome</keyword>
<dbReference type="EMBL" id="AAMT01000004">
    <property type="protein sequence ID" value="EAQ13637.1"/>
    <property type="molecule type" value="Genomic_DNA"/>
</dbReference>
<dbReference type="Pfam" id="PF01551">
    <property type="entry name" value="Peptidase_M23"/>
    <property type="match status" value="1"/>
</dbReference>
<comment type="caution">
    <text evidence="3">The sequence shown here is derived from an EMBL/GenBank/DDBJ whole genome shotgun (WGS) entry which is preliminary data.</text>
</comment>
<dbReference type="eggNOG" id="COG0739">
    <property type="taxonomic scope" value="Bacteria"/>
</dbReference>
<dbReference type="STRING" id="314271.RB2654_02949"/>
<accession>A3VDP8</accession>
<dbReference type="HOGENOM" id="CLU_1319660_0_0_5"/>
<reference evidence="3 4" key="1">
    <citation type="journal article" date="2010" name="J. Bacteriol.">
        <title>Genome sequences of Pelagibaca bermudensis HTCC2601T and Maritimibacter alkaliphilus HTCC2654T, the type strains of two marine Roseobacter genera.</title>
        <authorList>
            <person name="Thrash J.C."/>
            <person name="Cho J.C."/>
            <person name="Ferriera S."/>
            <person name="Johnson J."/>
            <person name="Vergin K.L."/>
            <person name="Giovannoni S.J."/>
        </authorList>
    </citation>
    <scope>NUCLEOTIDE SEQUENCE [LARGE SCALE GENOMIC DNA]</scope>
    <source>
        <strain evidence="3 4">HTCC2654</strain>
    </source>
</reference>
<dbReference type="InterPro" id="IPR050570">
    <property type="entry name" value="Cell_wall_metabolism_enzyme"/>
</dbReference>
<dbReference type="Gene3D" id="2.70.70.10">
    <property type="entry name" value="Glucose Permease (Domain IIA)"/>
    <property type="match status" value="1"/>
</dbReference>
<dbReference type="RefSeq" id="WP_008328532.1">
    <property type="nucleotide sequence ID" value="NZ_CH902578.1"/>
</dbReference>
<dbReference type="CDD" id="cd12797">
    <property type="entry name" value="M23_peptidase"/>
    <property type="match status" value="1"/>
</dbReference>